<dbReference type="Pfam" id="PF00528">
    <property type="entry name" value="BPD_transp_1"/>
    <property type="match status" value="1"/>
</dbReference>
<feature type="transmembrane region" description="Helical" evidence="6">
    <location>
        <begin position="14"/>
        <end position="33"/>
    </location>
</feature>
<comment type="subcellular location">
    <subcellularLocation>
        <location evidence="6">Cell membrane</location>
        <topology evidence="6">Multi-pass membrane protein</topology>
    </subcellularLocation>
    <subcellularLocation>
        <location evidence="1">Membrane</location>
        <topology evidence="1">Multi-pass membrane protein</topology>
    </subcellularLocation>
</comment>
<dbReference type="Gene3D" id="1.10.3720.10">
    <property type="entry name" value="MetI-like"/>
    <property type="match status" value="1"/>
</dbReference>
<keyword evidence="3 6" id="KW-0812">Transmembrane</keyword>
<keyword evidence="9" id="KW-1185">Reference proteome</keyword>
<keyword evidence="5 6" id="KW-0472">Membrane</keyword>
<dbReference type="Proteomes" id="UP000535838">
    <property type="component" value="Unassembled WGS sequence"/>
</dbReference>
<evidence type="ECO:0000259" key="7">
    <source>
        <dbReference type="PROSITE" id="PS50928"/>
    </source>
</evidence>
<dbReference type="InterPro" id="IPR035906">
    <property type="entry name" value="MetI-like_sf"/>
</dbReference>
<gene>
    <name evidence="8" type="ORF">H7B67_01920</name>
</gene>
<dbReference type="EMBL" id="JACJVQ010000002">
    <property type="protein sequence ID" value="MBB6632884.1"/>
    <property type="molecule type" value="Genomic_DNA"/>
</dbReference>
<feature type="transmembrane region" description="Helical" evidence="6">
    <location>
        <begin position="117"/>
        <end position="140"/>
    </location>
</feature>
<comment type="caution">
    <text evidence="8">The sequence shown here is derived from an EMBL/GenBank/DDBJ whole genome shotgun (WGS) entry which is preliminary data.</text>
</comment>
<evidence type="ECO:0000256" key="3">
    <source>
        <dbReference type="ARBA" id="ARBA00022692"/>
    </source>
</evidence>
<dbReference type="InterPro" id="IPR000515">
    <property type="entry name" value="MetI-like"/>
</dbReference>
<feature type="domain" description="ABC transmembrane type-1" evidence="7">
    <location>
        <begin position="75"/>
        <end position="289"/>
    </location>
</feature>
<dbReference type="AlphaFoldDB" id="A0A841SLT9"/>
<dbReference type="SUPFAM" id="SSF161098">
    <property type="entry name" value="MetI-like"/>
    <property type="match status" value="1"/>
</dbReference>
<dbReference type="GO" id="GO:0055085">
    <property type="term" value="P:transmembrane transport"/>
    <property type="evidence" value="ECO:0007669"/>
    <property type="project" value="InterPro"/>
</dbReference>
<dbReference type="PANTHER" id="PTHR43496:SF1">
    <property type="entry name" value="POLYGALACTURONAN_RHAMNOGALACTURONAN TRANSPORT SYSTEM PERMEASE PROTEIN YTEP"/>
    <property type="match status" value="1"/>
</dbReference>
<dbReference type="CDD" id="cd06261">
    <property type="entry name" value="TM_PBP2"/>
    <property type="match status" value="1"/>
</dbReference>
<feature type="transmembrane region" description="Helical" evidence="6">
    <location>
        <begin position="86"/>
        <end position="105"/>
    </location>
</feature>
<organism evidence="8 9">
    <name type="scientific">Cohnella thailandensis</name>
    <dbReference type="NCBI Taxonomy" id="557557"/>
    <lineage>
        <taxon>Bacteria</taxon>
        <taxon>Bacillati</taxon>
        <taxon>Bacillota</taxon>
        <taxon>Bacilli</taxon>
        <taxon>Bacillales</taxon>
        <taxon>Paenibacillaceae</taxon>
        <taxon>Cohnella</taxon>
    </lineage>
</organism>
<proteinExistence type="inferred from homology"/>
<evidence type="ECO:0000313" key="9">
    <source>
        <dbReference type="Proteomes" id="UP000535838"/>
    </source>
</evidence>
<dbReference type="PROSITE" id="PS50928">
    <property type="entry name" value="ABC_TM1"/>
    <property type="match status" value="1"/>
</dbReference>
<protein>
    <submittedName>
        <fullName evidence="8">Sugar ABC transporter permease</fullName>
    </submittedName>
</protein>
<feature type="transmembrane region" description="Helical" evidence="6">
    <location>
        <begin position="160"/>
        <end position="184"/>
    </location>
</feature>
<reference evidence="8 9" key="1">
    <citation type="submission" date="2020-08" db="EMBL/GenBank/DDBJ databases">
        <title>Cohnella phylogeny.</title>
        <authorList>
            <person name="Dunlap C."/>
        </authorList>
    </citation>
    <scope>NUCLEOTIDE SEQUENCE [LARGE SCALE GENOMIC DNA]</scope>
    <source>
        <strain evidence="8 9">DSM 25241</strain>
    </source>
</reference>
<dbReference type="RefSeq" id="WP_185118107.1">
    <property type="nucleotide sequence ID" value="NZ_JACJVQ010000002.1"/>
</dbReference>
<keyword evidence="2 6" id="KW-0813">Transport</keyword>
<dbReference type="PANTHER" id="PTHR43496">
    <property type="entry name" value="PROTEIN LPLB"/>
    <property type="match status" value="1"/>
</dbReference>
<keyword evidence="4 6" id="KW-1133">Transmembrane helix</keyword>
<name>A0A841SLT9_9BACL</name>
<evidence type="ECO:0000256" key="2">
    <source>
        <dbReference type="ARBA" id="ARBA00022448"/>
    </source>
</evidence>
<accession>A0A841SLT9</accession>
<evidence type="ECO:0000256" key="5">
    <source>
        <dbReference type="ARBA" id="ARBA00023136"/>
    </source>
</evidence>
<dbReference type="GO" id="GO:0005886">
    <property type="term" value="C:plasma membrane"/>
    <property type="evidence" value="ECO:0007669"/>
    <property type="project" value="UniProtKB-SubCell"/>
</dbReference>
<comment type="similarity">
    <text evidence="6">Belongs to the binding-protein-dependent transport system permease family.</text>
</comment>
<sequence length="302" mass="34333">MVKKGIFYYIKRDYLLYLMLVIPVVYLLIFKYAPIYGIQIAFKDYNIFQGINNSPWNHFATFEHIFSSKQFYQVVRNTLVLNGLDLIVGFPAPIILAILINELVWTKFKKVSQTILYLPHFLSWVIIGGIVAQLFSPTGMLNSLIVDMGGQTFPFLTDKYAWVATYIFVGIWQNAGWGTILYLAAMTGIDNQLYEAAEADGAGRFRKMWHITLPGIRPTIVILLILQIGNIMAINFDRPFNIQNNLVMDFGDVISTYVYRVGIQTADFSLGTAVGLFQSVICLIFLLSSNYISRKLGENGIW</sequence>
<feature type="transmembrane region" description="Helical" evidence="6">
    <location>
        <begin position="268"/>
        <end position="287"/>
    </location>
</feature>
<feature type="transmembrane region" description="Helical" evidence="6">
    <location>
        <begin position="216"/>
        <end position="236"/>
    </location>
</feature>
<evidence type="ECO:0000256" key="1">
    <source>
        <dbReference type="ARBA" id="ARBA00004141"/>
    </source>
</evidence>
<evidence type="ECO:0000256" key="4">
    <source>
        <dbReference type="ARBA" id="ARBA00022989"/>
    </source>
</evidence>
<evidence type="ECO:0000313" key="8">
    <source>
        <dbReference type="EMBL" id="MBB6632884.1"/>
    </source>
</evidence>
<evidence type="ECO:0000256" key="6">
    <source>
        <dbReference type="RuleBase" id="RU363032"/>
    </source>
</evidence>